<gene>
    <name evidence="1" type="ORF">P168DRAFT_304390</name>
</gene>
<keyword evidence="2" id="KW-1185">Reference proteome</keyword>
<name>A0A2I1D2C7_ASPC2</name>
<comment type="caution">
    <text evidence="1">The sequence shown here is derived from an EMBL/GenBank/DDBJ whole genome shotgun (WGS) entry which is preliminary data.</text>
</comment>
<sequence length="189" mass="20635">MHDLEFDLRLQLQINDWTRWTRAKTKQGTRGSDQAILLPGTSQRVLLRCLGPVDGRPRHGVKTAGQNTCRAERYLAGVSGSGLLVGGIVNLHQTAMMMSASKIEAKKSVPPIGLEFGEWSGLAMVFTISGDSSPIWSAGKRLKGFLMVSVLFCPHGFKERSIGGSSVSHLQFGIEIDKQIGYLRVDRPG</sequence>
<protein>
    <submittedName>
        <fullName evidence="1">Uncharacterized protein</fullName>
    </submittedName>
</protein>
<accession>A0A2I1D2C7</accession>
<dbReference type="GeneID" id="36546363"/>
<evidence type="ECO:0000313" key="2">
    <source>
        <dbReference type="Proteomes" id="UP000234254"/>
    </source>
</evidence>
<reference evidence="1" key="1">
    <citation type="submission" date="2016-12" db="EMBL/GenBank/DDBJ databases">
        <title>The genomes of Aspergillus section Nigri reveals drivers in fungal speciation.</title>
        <authorList>
            <consortium name="DOE Joint Genome Institute"/>
            <person name="Vesth T.C."/>
            <person name="Nybo J."/>
            <person name="Theobald S."/>
            <person name="Brandl J."/>
            <person name="Frisvad J.C."/>
            <person name="Nielsen K.F."/>
            <person name="Lyhne E.K."/>
            <person name="Kogle M.E."/>
            <person name="Kuo A."/>
            <person name="Riley R."/>
            <person name="Clum A."/>
            <person name="Nolan M."/>
            <person name="Lipzen A."/>
            <person name="Salamov A."/>
            <person name="Henrissat B."/>
            <person name="Wiebenga A."/>
            <person name="De vries R.P."/>
            <person name="Grigoriev I.V."/>
            <person name="Mortensen U.H."/>
            <person name="Andersen M.R."/>
            <person name="Baker S.E."/>
        </authorList>
    </citation>
    <scope>NUCLEOTIDE SEQUENCE</scope>
    <source>
        <strain evidence="1">IBT 28561</strain>
    </source>
</reference>
<organism evidence="1 2">
    <name type="scientific">Aspergillus campestris (strain IBT 28561)</name>
    <dbReference type="NCBI Taxonomy" id="1392248"/>
    <lineage>
        <taxon>Eukaryota</taxon>
        <taxon>Fungi</taxon>
        <taxon>Dikarya</taxon>
        <taxon>Ascomycota</taxon>
        <taxon>Pezizomycotina</taxon>
        <taxon>Eurotiomycetes</taxon>
        <taxon>Eurotiomycetidae</taxon>
        <taxon>Eurotiales</taxon>
        <taxon>Aspergillaceae</taxon>
        <taxon>Aspergillus</taxon>
        <taxon>Aspergillus subgen. Circumdati</taxon>
    </lineage>
</organism>
<evidence type="ECO:0000313" key="1">
    <source>
        <dbReference type="EMBL" id="PKY04031.1"/>
    </source>
</evidence>
<dbReference type="Proteomes" id="UP000234254">
    <property type="component" value="Unassembled WGS sequence"/>
</dbReference>
<dbReference type="RefSeq" id="XP_024692625.1">
    <property type="nucleotide sequence ID" value="XM_024838839.1"/>
</dbReference>
<dbReference type="EMBL" id="MSFM01000006">
    <property type="protein sequence ID" value="PKY04031.1"/>
    <property type="molecule type" value="Genomic_DNA"/>
</dbReference>
<dbReference type="AlphaFoldDB" id="A0A2I1D2C7"/>
<proteinExistence type="predicted"/>
<dbReference type="VEuPathDB" id="FungiDB:P168DRAFT_304390"/>